<dbReference type="Pfam" id="PF05159">
    <property type="entry name" value="Capsule_synth"/>
    <property type="match status" value="2"/>
</dbReference>
<keyword evidence="2" id="KW-1185">Reference proteome</keyword>
<dbReference type="CDD" id="cd16440">
    <property type="entry name" value="beta_Kdo_transferase_KpsC_1"/>
    <property type="match status" value="1"/>
</dbReference>
<evidence type="ECO:0000313" key="1">
    <source>
        <dbReference type="EMBL" id="GHF18342.1"/>
    </source>
</evidence>
<dbReference type="InterPro" id="IPR007833">
    <property type="entry name" value="Capsule_polysaccharide_synth"/>
</dbReference>
<dbReference type="RefSeq" id="WP_191250642.1">
    <property type="nucleotide sequence ID" value="NZ_BNCI01000001.1"/>
</dbReference>
<accession>A0A919E6A5</accession>
<reference evidence="1" key="2">
    <citation type="submission" date="2020-09" db="EMBL/GenBank/DDBJ databases">
        <authorList>
            <person name="Sun Q."/>
            <person name="Kim S."/>
        </authorList>
    </citation>
    <scope>NUCLEOTIDE SEQUENCE</scope>
    <source>
        <strain evidence="1">KCTC 42590</strain>
    </source>
</reference>
<evidence type="ECO:0000313" key="2">
    <source>
        <dbReference type="Proteomes" id="UP000630923"/>
    </source>
</evidence>
<dbReference type="Proteomes" id="UP000630923">
    <property type="component" value="Unassembled WGS sequence"/>
</dbReference>
<dbReference type="CDD" id="cd16439">
    <property type="entry name" value="beta_Kdo_transferase_KpsC_2"/>
    <property type="match status" value="1"/>
</dbReference>
<comment type="caution">
    <text evidence="1">The sequence shown here is derived from an EMBL/GenBank/DDBJ whole genome shotgun (WGS) entry which is preliminary data.</text>
</comment>
<dbReference type="AlphaFoldDB" id="A0A919E6A5"/>
<sequence>MTVYATSSGILRDAVLPLLLQQQIKPLHEVKADKVDDTDIVVGWGQKDNTQKARESAAARGMPYVALEDGFFSYLSHPSKDTRRLSIVMDRSGIYYDAHSSSDLEDLLNTSADWMTDTLRQRAAAAISRIIQWRLSKYNQASWSLPGAVSDKIDAPDVKKVLVVDQTAGDMSIRLGLASQNSFSAMLDAALDENPDARIYLKVHPDVLLGRKKGHFNPHQLPDRVTVIADPCNPQALIAEMDHIYVVTSQMGFEGLLAGKSVTCFGMPFYAGWGLTTDRVTCDRRTARPDLETLFAAACIRYARYLDPYRLQLCELEDVLDILVADKQTDRPVGPRAVAVGFSLWKRGFIPEFIGPGIQKVQFVAARKLGAVKWETGDCVVLWGRKHDHLTDRIPPHVPVWRMEDGFLRSVGLGSDLRRPSSLVLDRQGIYYDAGQVSDLEAFLQTHDCTDRELARASRLRTQILAARVSKYNVGAHTALDFKAKAAGRQTILVPGQVEGDASLAYGSPAFQTNSRLLENVRQEYPDAYLVFKPHPDVLSGNRSGGVPAPILDMADEIVTDIDIIDCLDAVDAVATMTSLTGFEGLLRGKKVICFGNPFYAGWGLTEDKNPLSRRSRHLSLDALIYGALIVYPRYIRWPGGQAYGPEALVDDIAQHANGDRSVASTGFDQRVKKWIRKVSYLAAALFR</sequence>
<gene>
    <name evidence="1" type="ORF">GCM10017044_11080</name>
</gene>
<dbReference type="GO" id="GO:0015774">
    <property type="term" value="P:polysaccharide transport"/>
    <property type="evidence" value="ECO:0007669"/>
    <property type="project" value="InterPro"/>
</dbReference>
<dbReference type="EMBL" id="BNCI01000001">
    <property type="protein sequence ID" value="GHF18342.1"/>
    <property type="molecule type" value="Genomic_DNA"/>
</dbReference>
<protein>
    <submittedName>
        <fullName evidence="1">Capsule polysaccharide transporter</fullName>
    </submittedName>
</protein>
<dbReference type="GO" id="GO:0000271">
    <property type="term" value="P:polysaccharide biosynthetic process"/>
    <property type="evidence" value="ECO:0007669"/>
    <property type="project" value="InterPro"/>
</dbReference>
<organism evidence="1 2">
    <name type="scientific">Kordiimonas sediminis</name>
    <dbReference type="NCBI Taxonomy" id="1735581"/>
    <lineage>
        <taxon>Bacteria</taxon>
        <taxon>Pseudomonadati</taxon>
        <taxon>Pseudomonadota</taxon>
        <taxon>Alphaproteobacteria</taxon>
        <taxon>Kordiimonadales</taxon>
        <taxon>Kordiimonadaceae</taxon>
        <taxon>Kordiimonas</taxon>
    </lineage>
</organism>
<proteinExistence type="predicted"/>
<name>A0A919E6A5_9PROT</name>
<reference evidence="1" key="1">
    <citation type="journal article" date="2014" name="Int. J. Syst. Evol. Microbiol.">
        <title>Complete genome sequence of Corynebacterium casei LMG S-19264T (=DSM 44701T), isolated from a smear-ripened cheese.</title>
        <authorList>
            <consortium name="US DOE Joint Genome Institute (JGI-PGF)"/>
            <person name="Walter F."/>
            <person name="Albersmeier A."/>
            <person name="Kalinowski J."/>
            <person name="Ruckert C."/>
        </authorList>
    </citation>
    <scope>NUCLEOTIDE SEQUENCE</scope>
    <source>
        <strain evidence="1">KCTC 42590</strain>
    </source>
</reference>